<keyword evidence="1" id="KW-0732">Signal</keyword>
<feature type="signal peptide" evidence="1">
    <location>
        <begin position="1"/>
        <end position="22"/>
    </location>
</feature>
<dbReference type="EMBL" id="FNAN01000008">
    <property type="protein sequence ID" value="SDE98071.1"/>
    <property type="molecule type" value="Genomic_DNA"/>
</dbReference>
<dbReference type="PROSITE" id="PS51257">
    <property type="entry name" value="PROKAR_LIPOPROTEIN"/>
    <property type="match status" value="1"/>
</dbReference>
<proteinExistence type="predicted"/>
<evidence type="ECO:0000313" key="3">
    <source>
        <dbReference type="Proteomes" id="UP000198748"/>
    </source>
</evidence>
<keyword evidence="3" id="KW-1185">Reference proteome</keyword>
<protein>
    <recommendedName>
        <fullName evidence="4">DUF1735 domain-containing protein</fullName>
    </recommendedName>
</protein>
<reference evidence="3" key="1">
    <citation type="submission" date="2016-10" db="EMBL/GenBank/DDBJ databases">
        <authorList>
            <person name="Varghese N."/>
            <person name="Submissions S."/>
        </authorList>
    </citation>
    <scope>NUCLEOTIDE SEQUENCE [LARGE SCALE GENOMIC DNA]</scope>
    <source>
        <strain evidence="3">DSM 25329</strain>
    </source>
</reference>
<sequence>MKLILKYIIACLAAPLLLTSCYEEPDLFEELLVSDGKVAQIAVVWLGDAKVYNAAGVLQTTTTVDSLSTVNVNIEYTSEVAVKEFKVYSAPTATGTQTLLATVPAGVQKYDAELRNYVMKVPVTAPKGKNETVTIFAEVIAENAFASSQKTATLKTKP</sequence>
<feature type="chain" id="PRO_5011706838" description="DUF1735 domain-containing protein" evidence="1">
    <location>
        <begin position="23"/>
        <end position="158"/>
    </location>
</feature>
<name>A0A1G7HCH6_9BACT</name>
<gene>
    <name evidence="2" type="ORF">SAMN04487996_108112</name>
</gene>
<accession>A0A1G7HCH6</accession>
<evidence type="ECO:0008006" key="4">
    <source>
        <dbReference type="Google" id="ProtNLM"/>
    </source>
</evidence>
<organism evidence="2 3">
    <name type="scientific">Dyadobacter soli</name>
    <dbReference type="NCBI Taxonomy" id="659014"/>
    <lineage>
        <taxon>Bacteria</taxon>
        <taxon>Pseudomonadati</taxon>
        <taxon>Bacteroidota</taxon>
        <taxon>Cytophagia</taxon>
        <taxon>Cytophagales</taxon>
        <taxon>Spirosomataceae</taxon>
        <taxon>Dyadobacter</taxon>
    </lineage>
</organism>
<dbReference type="OrthoDB" id="953023at2"/>
<evidence type="ECO:0000256" key="1">
    <source>
        <dbReference type="SAM" id="SignalP"/>
    </source>
</evidence>
<dbReference type="Proteomes" id="UP000198748">
    <property type="component" value="Unassembled WGS sequence"/>
</dbReference>
<dbReference type="RefSeq" id="WP_090151014.1">
    <property type="nucleotide sequence ID" value="NZ_FNAN01000008.1"/>
</dbReference>
<dbReference type="AlphaFoldDB" id="A0A1G7HCH6"/>
<evidence type="ECO:0000313" key="2">
    <source>
        <dbReference type="EMBL" id="SDE98071.1"/>
    </source>
</evidence>
<dbReference type="STRING" id="659014.SAMN04487996_108112"/>